<dbReference type="Pfam" id="PF22200">
    <property type="entry name" value="ExsA_N"/>
    <property type="match status" value="1"/>
</dbReference>
<name>A0A9D1QDK5_9BACT</name>
<dbReference type="AlphaFoldDB" id="A0A9D1QDK5"/>
<evidence type="ECO:0000313" key="3">
    <source>
        <dbReference type="Proteomes" id="UP000823926"/>
    </source>
</evidence>
<accession>A0A9D1QDK5</accession>
<reference evidence="2" key="1">
    <citation type="journal article" date="2021" name="PeerJ">
        <title>Extensive microbial diversity within the chicken gut microbiome revealed by metagenomics and culture.</title>
        <authorList>
            <person name="Gilroy R."/>
            <person name="Ravi A."/>
            <person name="Getino M."/>
            <person name="Pursley I."/>
            <person name="Horton D.L."/>
            <person name="Alikhan N.F."/>
            <person name="Baker D."/>
            <person name="Gharbi K."/>
            <person name="Hall N."/>
            <person name="Watson M."/>
            <person name="Adriaenssens E.M."/>
            <person name="Foster-Nyarko E."/>
            <person name="Jarju S."/>
            <person name="Secka A."/>
            <person name="Antonio M."/>
            <person name="Oren A."/>
            <person name="Chaudhuri R.R."/>
            <person name="La Ragione R."/>
            <person name="Hildebrand F."/>
            <person name="Pallen M.J."/>
        </authorList>
    </citation>
    <scope>NUCLEOTIDE SEQUENCE</scope>
    <source>
        <strain evidence="2">ChiBcec15-1070</strain>
    </source>
</reference>
<dbReference type="Proteomes" id="UP000823926">
    <property type="component" value="Unassembled WGS sequence"/>
</dbReference>
<dbReference type="EMBL" id="DXHL01000021">
    <property type="protein sequence ID" value="HIW10806.1"/>
    <property type="molecule type" value="Genomic_DNA"/>
</dbReference>
<feature type="domain" description="ExsA-like N-terminal regulatory" evidence="1">
    <location>
        <begin position="31"/>
        <end position="159"/>
    </location>
</feature>
<reference evidence="2" key="2">
    <citation type="submission" date="2021-04" db="EMBL/GenBank/DDBJ databases">
        <authorList>
            <person name="Gilroy R."/>
        </authorList>
    </citation>
    <scope>NUCLEOTIDE SEQUENCE</scope>
    <source>
        <strain evidence="2">ChiBcec15-1070</strain>
    </source>
</reference>
<sequence length="177" mass="20384">MNPLQLSAYVHHHYTPLSCPGLSRYHYVHPAIGYVFSGRKVFHTPKSRIVVESGEVFHVASGEYDVENEVGLSAGRFHQVLFFYAREGMRQAFLSEHLLERAREMCLGCRHSGDVYHYPGWPALHRFFEHTERASSVLLEDNVLSHMKLCELVHLLMSHPGCCVSRPLSQVYFEDRL</sequence>
<dbReference type="InterPro" id="IPR054015">
    <property type="entry name" value="ExsA-like_N"/>
</dbReference>
<proteinExistence type="predicted"/>
<protein>
    <recommendedName>
        <fullName evidence="1">ExsA-like N-terminal regulatory domain-containing protein</fullName>
    </recommendedName>
</protein>
<comment type="caution">
    <text evidence="2">The sequence shown here is derived from an EMBL/GenBank/DDBJ whole genome shotgun (WGS) entry which is preliminary data.</text>
</comment>
<evidence type="ECO:0000259" key="1">
    <source>
        <dbReference type="Pfam" id="PF22200"/>
    </source>
</evidence>
<evidence type="ECO:0000313" key="2">
    <source>
        <dbReference type="EMBL" id="HIW10806.1"/>
    </source>
</evidence>
<gene>
    <name evidence="2" type="ORF">H9888_04810</name>
</gene>
<organism evidence="2 3">
    <name type="scientific">Candidatus Rikenella faecigallinarum</name>
    <dbReference type="NCBI Taxonomy" id="2838745"/>
    <lineage>
        <taxon>Bacteria</taxon>
        <taxon>Pseudomonadati</taxon>
        <taxon>Bacteroidota</taxon>
        <taxon>Bacteroidia</taxon>
        <taxon>Bacteroidales</taxon>
        <taxon>Rikenellaceae</taxon>
        <taxon>Rikenella</taxon>
    </lineage>
</organism>